<dbReference type="PANTHER" id="PTHR10622:SF10">
    <property type="entry name" value="HET DOMAIN-CONTAINING PROTEIN"/>
    <property type="match status" value="1"/>
</dbReference>
<proteinExistence type="predicted"/>
<protein>
    <recommendedName>
        <fullName evidence="2">Heterokaryon incompatibility domain-containing protein</fullName>
    </recommendedName>
</protein>
<dbReference type="InterPro" id="IPR011990">
    <property type="entry name" value="TPR-like_helical_dom_sf"/>
</dbReference>
<dbReference type="Gene3D" id="1.25.40.10">
    <property type="entry name" value="Tetratricopeptide repeat domain"/>
    <property type="match status" value="1"/>
</dbReference>
<dbReference type="Proteomes" id="UP000719766">
    <property type="component" value="Unassembled WGS sequence"/>
</dbReference>
<accession>A0A9P7AAW0</accession>
<evidence type="ECO:0000259" key="2">
    <source>
        <dbReference type="Pfam" id="PF06985"/>
    </source>
</evidence>
<evidence type="ECO:0000313" key="3">
    <source>
        <dbReference type="EMBL" id="KAG1785526.1"/>
    </source>
</evidence>
<keyword evidence="4" id="KW-1185">Reference proteome</keyword>
<organism evidence="3 4">
    <name type="scientific">Suillus plorans</name>
    <dbReference type="NCBI Taxonomy" id="116603"/>
    <lineage>
        <taxon>Eukaryota</taxon>
        <taxon>Fungi</taxon>
        <taxon>Dikarya</taxon>
        <taxon>Basidiomycota</taxon>
        <taxon>Agaricomycotina</taxon>
        <taxon>Agaricomycetes</taxon>
        <taxon>Agaricomycetidae</taxon>
        <taxon>Boletales</taxon>
        <taxon>Suillineae</taxon>
        <taxon>Suillaceae</taxon>
        <taxon>Suillus</taxon>
    </lineage>
</organism>
<reference evidence="3" key="1">
    <citation type="journal article" date="2020" name="New Phytol.">
        <title>Comparative genomics reveals dynamic genome evolution in host specialist ectomycorrhizal fungi.</title>
        <authorList>
            <person name="Lofgren L.A."/>
            <person name="Nguyen N.H."/>
            <person name="Vilgalys R."/>
            <person name="Ruytinx J."/>
            <person name="Liao H.L."/>
            <person name="Branco S."/>
            <person name="Kuo A."/>
            <person name="LaButti K."/>
            <person name="Lipzen A."/>
            <person name="Andreopoulos W."/>
            <person name="Pangilinan J."/>
            <person name="Riley R."/>
            <person name="Hundley H."/>
            <person name="Na H."/>
            <person name="Barry K."/>
            <person name="Grigoriev I.V."/>
            <person name="Stajich J.E."/>
            <person name="Kennedy P.G."/>
        </authorList>
    </citation>
    <scope>NUCLEOTIDE SEQUENCE</scope>
    <source>
        <strain evidence="3">S12</strain>
    </source>
</reference>
<dbReference type="PANTHER" id="PTHR10622">
    <property type="entry name" value="HET DOMAIN-CONTAINING PROTEIN"/>
    <property type="match status" value="1"/>
</dbReference>
<feature type="compositionally biased region" description="Polar residues" evidence="1">
    <location>
        <begin position="302"/>
        <end position="316"/>
    </location>
</feature>
<dbReference type="SUPFAM" id="SSF48452">
    <property type="entry name" value="TPR-like"/>
    <property type="match status" value="1"/>
</dbReference>
<gene>
    <name evidence="3" type="ORF">HD556DRAFT_1314224</name>
</gene>
<evidence type="ECO:0000256" key="1">
    <source>
        <dbReference type="SAM" id="MobiDB-lite"/>
    </source>
</evidence>
<name>A0A9P7AAW0_9AGAM</name>
<dbReference type="OrthoDB" id="2681076at2759"/>
<dbReference type="GeneID" id="64594661"/>
<dbReference type="InterPro" id="IPR010730">
    <property type="entry name" value="HET"/>
</dbReference>
<evidence type="ECO:0000313" key="4">
    <source>
        <dbReference type="Proteomes" id="UP000719766"/>
    </source>
</evidence>
<dbReference type="AlphaFoldDB" id="A0A9P7AAW0"/>
<dbReference type="EMBL" id="JABBWE010000109">
    <property type="protein sequence ID" value="KAG1785526.1"/>
    <property type="molecule type" value="Genomic_DNA"/>
</dbReference>
<comment type="caution">
    <text evidence="3">The sequence shown here is derived from an EMBL/GenBank/DDBJ whole genome shotgun (WGS) entry which is preliminary data.</text>
</comment>
<feature type="region of interest" description="Disordered" evidence="1">
    <location>
        <begin position="297"/>
        <end position="316"/>
    </location>
</feature>
<feature type="domain" description="Heterokaryon incompatibility" evidence="2">
    <location>
        <begin position="198"/>
        <end position="252"/>
    </location>
</feature>
<dbReference type="Pfam" id="PF06985">
    <property type="entry name" value="HET"/>
    <property type="match status" value="1"/>
</dbReference>
<sequence length="316" mass="36157">MMVWSDKYKEADFLGWSNAFREECSTLCLTCGDTALTTNDYDMAIELYSVAIGLDSATDVIFENCSKAKLGKMLWMDVLLDAQKVIQLNHLSHMGYNTETQKLCQQYLSPSEADCVIQQVIDAQLDNPSLHVLDTITGLLCKREAQICTFKLSIEYMELLSSTITYQDIQVKHIKEVVKKYFQYAMLSHRLDPVGSIKKLQSFCKTARDLGYHWAWSDTCCIDKINNVKLQESVNSMFVWYHHSALMVIYLLDVPPSSKPDALARSTWNTCGWTVQEFLTPNVIIFYQKDWTPHLGDHTPNHKVSQPNNKLTLGRD</sequence>
<dbReference type="RefSeq" id="XP_041153009.1">
    <property type="nucleotide sequence ID" value="XM_041300897.1"/>
</dbReference>